<feature type="compositionally biased region" description="Gly residues" evidence="1">
    <location>
        <begin position="90"/>
        <end position="100"/>
    </location>
</feature>
<accession>A0A915HEM5</accession>
<sequence length="182" mass="18550">MQNTGCNPMTGCNNPGQTARHQQRGCPQPSGCLPFEQQQQHQPCFTPGGCGSKMQVSCVDCGGRSETRSVKSLLRADEGHGVAQSPTLGDQGGGSSGGCDSGDCPPTPKPCQVGIFPAEGGGCGARQYGGRGGCGDGSCGGQMKAFMLPKPNRRLQNRMDQGGPTGPAQSPTFSVAKGTGME</sequence>
<evidence type="ECO:0000313" key="3">
    <source>
        <dbReference type="WBParaSite" id="nRc.2.0.1.t00036-RA"/>
    </source>
</evidence>
<keyword evidence="2" id="KW-1185">Reference proteome</keyword>
<reference evidence="3" key="1">
    <citation type="submission" date="2022-11" db="UniProtKB">
        <authorList>
            <consortium name="WormBaseParasite"/>
        </authorList>
    </citation>
    <scope>IDENTIFICATION</scope>
</reference>
<dbReference type="WBParaSite" id="nRc.2.0.1.t00036-RA">
    <property type="protein sequence ID" value="nRc.2.0.1.t00036-RA"/>
    <property type="gene ID" value="nRc.2.0.1.g00036"/>
</dbReference>
<name>A0A915HEM5_ROMCU</name>
<protein>
    <submittedName>
        <fullName evidence="3">Uncharacterized protein</fullName>
    </submittedName>
</protein>
<feature type="region of interest" description="Disordered" evidence="1">
    <location>
        <begin position="76"/>
        <end position="101"/>
    </location>
</feature>
<evidence type="ECO:0000256" key="1">
    <source>
        <dbReference type="SAM" id="MobiDB-lite"/>
    </source>
</evidence>
<evidence type="ECO:0000313" key="2">
    <source>
        <dbReference type="Proteomes" id="UP000887565"/>
    </source>
</evidence>
<dbReference type="AlphaFoldDB" id="A0A915HEM5"/>
<feature type="region of interest" description="Disordered" evidence="1">
    <location>
        <begin position="150"/>
        <end position="182"/>
    </location>
</feature>
<dbReference type="Proteomes" id="UP000887565">
    <property type="component" value="Unplaced"/>
</dbReference>
<organism evidence="2 3">
    <name type="scientific">Romanomermis culicivorax</name>
    <name type="common">Nematode worm</name>
    <dbReference type="NCBI Taxonomy" id="13658"/>
    <lineage>
        <taxon>Eukaryota</taxon>
        <taxon>Metazoa</taxon>
        <taxon>Ecdysozoa</taxon>
        <taxon>Nematoda</taxon>
        <taxon>Enoplea</taxon>
        <taxon>Dorylaimia</taxon>
        <taxon>Mermithida</taxon>
        <taxon>Mermithoidea</taxon>
        <taxon>Mermithidae</taxon>
        <taxon>Romanomermis</taxon>
    </lineage>
</organism>
<proteinExistence type="predicted"/>